<dbReference type="Proteomes" id="UP000693970">
    <property type="component" value="Unassembled WGS sequence"/>
</dbReference>
<keyword evidence="2" id="KW-1185">Reference proteome</keyword>
<reference evidence="1" key="1">
    <citation type="journal article" date="2021" name="Sci. Rep.">
        <title>Diploid genomic architecture of Nitzschia inconspicua, an elite biomass production diatom.</title>
        <authorList>
            <person name="Oliver A."/>
            <person name="Podell S."/>
            <person name="Pinowska A."/>
            <person name="Traller J.C."/>
            <person name="Smith S.R."/>
            <person name="McClure R."/>
            <person name="Beliaev A."/>
            <person name="Bohutskyi P."/>
            <person name="Hill E.A."/>
            <person name="Rabines A."/>
            <person name="Zheng H."/>
            <person name="Allen L.Z."/>
            <person name="Kuo A."/>
            <person name="Grigoriev I.V."/>
            <person name="Allen A.E."/>
            <person name="Hazlebeck D."/>
            <person name="Allen E.E."/>
        </authorList>
    </citation>
    <scope>NUCLEOTIDE SEQUENCE</scope>
    <source>
        <strain evidence="1">Hildebrandi</strain>
    </source>
</reference>
<name>A0A9K3LIS9_9STRA</name>
<evidence type="ECO:0000313" key="2">
    <source>
        <dbReference type="Proteomes" id="UP000693970"/>
    </source>
</evidence>
<reference evidence="1" key="2">
    <citation type="submission" date="2021-04" db="EMBL/GenBank/DDBJ databases">
        <authorList>
            <person name="Podell S."/>
        </authorList>
    </citation>
    <scope>NUCLEOTIDE SEQUENCE</scope>
    <source>
        <strain evidence="1">Hildebrandi</strain>
    </source>
</reference>
<proteinExistence type="predicted"/>
<dbReference type="EMBL" id="JAGRRH010000011">
    <property type="protein sequence ID" value="KAG7362403.1"/>
    <property type="molecule type" value="Genomic_DNA"/>
</dbReference>
<accession>A0A9K3LIS9</accession>
<protein>
    <submittedName>
        <fullName evidence="1">Uncharacterized protein</fullName>
    </submittedName>
</protein>
<dbReference type="AlphaFoldDB" id="A0A9K3LIS9"/>
<evidence type="ECO:0000313" key="1">
    <source>
        <dbReference type="EMBL" id="KAG7362403.1"/>
    </source>
</evidence>
<comment type="caution">
    <text evidence="1">The sequence shown here is derived from an EMBL/GenBank/DDBJ whole genome shotgun (WGS) entry which is preliminary data.</text>
</comment>
<sequence length="124" mass="13387">MPWATSFSLPLTLDVSINRMFLSAFMPCEITAGMTSGIMFPTPKPTNGIFSPLDKVDIGMPANRDDSPILSAVAPSAEFLLFPAASLEIPPNRPSVVECRGEMVANISRQERTTEDLMALSIPS</sequence>
<gene>
    <name evidence="1" type="ORF">IV203_025287</name>
</gene>
<organism evidence="1 2">
    <name type="scientific">Nitzschia inconspicua</name>
    <dbReference type="NCBI Taxonomy" id="303405"/>
    <lineage>
        <taxon>Eukaryota</taxon>
        <taxon>Sar</taxon>
        <taxon>Stramenopiles</taxon>
        <taxon>Ochrophyta</taxon>
        <taxon>Bacillariophyta</taxon>
        <taxon>Bacillariophyceae</taxon>
        <taxon>Bacillariophycidae</taxon>
        <taxon>Bacillariales</taxon>
        <taxon>Bacillariaceae</taxon>
        <taxon>Nitzschia</taxon>
    </lineage>
</organism>